<proteinExistence type="predicted"/>
<reference evidence="1" key="1">
    <citation type="submission" date="2023-03" db="EMBL/GenBank/DDBJ databases">
        <title>Draft genome sequence of a Mycolicibacterium mageritense strain H4_3_1 isolated from a hybrid biological-inorganic system reactor.</title>
        <authorList>
            <person name="Feng X."/>
            <person name="Kazama D."/>
            <person name="Sato K."/>
            <person name="Kobayashi H."/>
        </authorList>
    </citation>
    <scope>NUCLEOTIDE SEQUENCE</scope>
    <source>
        <strain evidence="1">H4_3_1</strain>
    </source>
</reference>
<dbReference type="AlphaFoldDB" id="A0AAI8U2A0"/>
<dbReference type="RefSeq" id="WP_286212791.1">
    <property type="nucleotide sequence ID" value="NZ_AP027452.1"/>
</dbReference>
<sequence>MPDNVIPFDRPAGPPREREQVQLSVLINEFTAAELSEYIAAESTHVTEAVRRLIGVGAVVCHELRAGGTLLVRRDGRTCRITFDFGDDSA</sequence>
<name>A0AAI8U2A0_MYCME</name>
<gene>
    <name evidence="1" type="ORF">hbim_07159</name>
</gene>
<evidence type="ECO:0000313" key="2">
    <source>
        <dbReference type="Proteomes" id="UP001241092"/>
    </source>
</evidence>
<organism evidence="1 2">
    <name type="scientific">Mycolicibacterium mageritense</name>
    <name type="common">Mycobacterium mageritense</name>
    <dbReference type="NCBI Taxonomy" id="53462"/>
    <lineage>
        <taxon>Bacteria</taxon>
        <taxon>Bacillati</taxon>
        <taxon>Actinomycetota</taxon>
        <taxon>Actinomycetes</taxon>
        <taxon>Mycobacteriales</taxon>
        <taxon>Mycobacteriaceae</taxon>
        <taxon>Mycolicibacterium</taxon>
    </lineage>
</organism>
<protein>
    <submittedName>
        <fullName evidence="1">Uncharacterized protein</fullName>
    </submittedName>
</protein>
<dbReference type="Proteomes" id="UP001241092">
    <property type="component" value="Chromosome"/>
</dbReference>
<accession>A0AAI8U2A0</accession>
<evidence type="ECO:0000313" key="1">
    <source>
        <dbReference type="EMBL" id="BDY33184.1"/>
    </source>
</evidence>
<dbReference type="EMBL" id="AP027452">
    <property type="protein sequence ID" value="BDY33184.1"/>
    <property type="molecule type" value="Genomic_DNA"/>
</dbReference>